<dbReference type="Proteomes" id="UP001374579">
    <property type="component" value="Unassembled WGS sequence"/>
</dbReference>
<proteinExistence type="predicted"/>
<gene>
    <name evidence="1" type="ORF">V1264_000477</name>
</gene>
<comment type="caution">
    <text evidence="1">The sequence shown here is derived from an EMBL/GenBank/DDBJ whole genome shotgun (WGS) entry which is preliminary data.</text>
</comment>
<protein>
    <submittedName>
        <fullName evidence="1">Uncharacterized protein</fullName>
    </submittedName>
</protein>
<keyword evidence="2" id="KW-1185">Reference proteome</keyword>
<organism evidence="1 2">
    <name type="scientific">Littorina saxatilis</name>
    <dbReference type="NCBI Taxonomy" id="31220"/>
    <lineage>
        <taxon>Eukaryota</taxon>
        <taxon>Metazoa</taxon>
        <taxon>Spiralia</taxon>
        <taxon>Lophotrochozoa</taxon>
        <taxon>Mollusca</taxon>
        <taxon>Gastropoda</taxon>
        <taxon>Caenogastropoda</taxon>
        <taxon>Littorinimorpha</taxon>
        <taxon>Littorinoidea</taxon>
        <taxon>Littorinidae</taxon>
        <taxon>Littorina</taxon>
    </lineage>
</organism>
<accession>A0AAN9C0C1</accession>
<evidence type="ECO:0000313" key="1">
    <source>
        <dbReference type="EMBL" id="KAK7114414.1"/>
    </source>
</evidence>
<reference evidence="1 2" key="1">
    <citation type="submission" date="2024-02" db="EMBL/GenBank/DDBJ databases">
        <title>Chromosome-scale genome assembly of the rough periwinkle Littorina saxatilis.</title>
        <authorList>
            <person name="De Jode A."/>
            <person name="Faria R."/>
            <person name="Formenti G."/>
            <person name="Sims Y."/>
            <person name="Smith T.P."/>
            <person name="Tracey A."/>
            <person name="Wood J.M.D."/>
            <person name="Zagrodzka Z.B."/>
            <person name="Johannesson K."/>
            <person name="Butlin R.K."/>
            <person name="Leder E.H."/>
        </authorList>
    </citation>
    <scope>NUCLEOTIDE SEQUENCE [LARGE SCALE GENOMIC DNA]</scope>
    <source>
        <strain evidence="1">Snail1</strain>
        <tissue evidence="1">Muscle</tissue>
    </source>
</reference>
<name>A0AAN9C0C1_9CAEN</name>
<sequence length="144" mass="16660">MPSPTSKTQTENKKTDNLVLFGLKVPFPLPGIPGFFVTEWLTTFNNVASRHYFKSRATKHRHKACSRDARGSACSSKLSNRLRIELNGAQNESWDCLGLPFGNNRFLHFGVHQIEFRVLEMLFRRKVRRTAYNARPCFTNFEHD</sequence>
<dbReference type="EMBL" id="JBAMIC010000001">
    <property type="protein sequence ID" value="KAK7114414.1"/>
    <property type="molecule type" value="Genomic_DNA"/>
</dbReference>
<dbReference type="AlphaFoldDB" id="A0AAN9C0C1"/>
<evidence type="ECO:0000313" key="2">
    <source>
        <dbReference type="Proteomes" id="UP001374579"/>
    </source>
</evidence>